<dbReference type="FunFam" id="1.10.10.10:FF:000322">
    <property type="entry name" value="Probable disease resistance protein At1g63360"/>
    <property type="match status" value="1"/>
</dbReference>
<dbReference type="GO" id="GO:0006952">
    <property type="term" value="P:defense response"/>
    <property type="evidence" value="ECO:0007669"/>
    <property type="project" value="UniProtKB-KW"/>
</dbReference>
<keyword evidence="3" id="KW-0677">Repeat</keyword>
<protein>
    <submittedName>
        <fullName evidence="9">Uncharacterized protein</fullName>
    </submittedName>
</protein>
<evidence type="ECO:0000313" key="10">
    <source>
        <dbReference type="Proteomes" id="UP000250235"/>
    </source>
</evidence>
<evidence type="ECO:0000259" key="8">
    <source>
        <dbReference type="Pfam" id="PF23559"/>
    </source>
</evidence>
<dbReference type="GO" id="GO:0043531">
    <property type="term" value="F:ADP binding"/>
    <property type="evidence" value="ECO:0007669"/>
    <property type="project" value="InterPro"/>
</dbReference>
<proteinExistence type="inferred from homology"/>
<accession>A0A2Z7AW15</accession>
<name>A0A2Z7AW15_9LAMI</name>
<dbReference type="SUPFAM" id="SSF52540">
    <property type="entry name" value="P-loop containing nucleoside triphosphate hydrolases"/>
    <property type="match status" value="1"/>
</dbReference>
<dbReference type="Pfam" id="PF23559">
    <property type="entry name" value="WHD_DRP"/>
    <property type="match status" value="1"/>
</dbReference>
<dbReference type="InterPro" id="IPR002182">
    <property type="entry name" value="NB-ARC"/>
</dbReference>
<sequence>MDMAYASLISLAQIIDQIFCHIRNHLLYNRQQIEALREKVGFLQEFIEDCDQRRIKVTQDLEDQITKVAHLAEDVIETKMVDDILGRSPRPSEGSTLFCQKIEELIQEFESIENMVMGIKGREGLKYNQLSKISYGRSLSGLPPGAIVGQEEHLVRVMDELTGQQPKCQIFPIVGMGGLVREIGVSFQRELQETTPTFDNEEREDQLRDKLYKGLWDRKYLIVMDDIWGVEVWDKVKRYLPDNGNGSRIMVTTRLLDVAHELGSCSPYVMDFLDENETWSLLCQIVFGQESYPVEFEHIGKQIGRNCRGLPLAIVVVGGILSKSDMTEEYWEYVAQHLSSIVNSENDEHCLSILNLSYEHLPVHLKPCFLYMGIFPEDRDIHISKLIKLWVAEGFLKPVMAKSLEEVAEDYLLDLIDRNLVMVRTRKSSGKMRTCVIHDLLRDLCSKLAHKENFFWLIKETGPGMNSLGNQGHLDEAPRYICASGTNILQRIKSRIANFFGLMGDDRPSPSSSPRSATLTPYDLKVPSTIKDTRRLAISDKGLSDWSHIYRKAKSASSTRSLFSDSFYLTGKLFFCFRLLRIVNAYDDYSPETIRTIVNSRYLAFKIWPSHVNSSIPPSIKLLRNLQTLVVDSKSDSSKEPIVLPSEIWEMPHLRHIEIEEAILPDPQRARVPNMDTRSHYLHNLQTLSTIRNFKCDNKNVLERIPNIKKLKIKLEDDLRYCYHLNNLAHLQKLESLSCVCPGKILLGNQALPDSIKKLTFKRCELPWENMSLIGSLPNLEVLKLYGALNGEEWNTVEGEFLKLKYLLLEGLNLCQWEAESSHFPRLESLIIRYCEKLEEIPSDIGEIPTLKLIELSYCGEKANSSAEQIQDEQWSMGNEDLQVRVVRGSGYLYNLLDESSSSGEPGDEI</sequence>
<dbReference type="Gene3D" id="1.10.10.10">
    <property type="entry name" value="Winged helix-like DNA-binding domain superfamily/Winged helix DNA-binding domain"/>
    <property type="match status" value="1"/>
</dbReference>
<dbReference type="InterPro" id="IPR058922">
    <property type="entry name" value="WHD_DRP"/>
</dbReference>
<reference evidence="9 10" key="1">
    <citation type="journal article" date="2015" name="Proc. Natl. Acad. Sci. U.S.A.">
        <title>The resurrection genome of Boea hygrometrica: A blueprint for survival of dehydration.</title>
        <authorList>
            <person name="Xiao L."/>
            <person name="Yang G."/>
            <person name="Zhang L."/>
            <person name="Yang X."/>
            <person name="Zhao S."/>
            <person name="Ji Z."/>
            <person name="Zhou Q."/>
            <person name="Hu M."/>
            <person name="Wang Y."/>
            <person name="Chen M."/>
            <person name="Xu Y."/>
            <person name="Jin H."/>
            <person name="Xiao X."/>
            <person name="Hu G."/>
            <person name="Bao F."/>
            <person name="Hu Y."/>
            <person name="Wan P."/>
            <person name="Li L."/>
            <person name="Deng X."/>
            <person name="Kuang T."/>
            <person name="Xiang C."/>
            <person name="Zhu J.K."/>
            <person name="Oliver M.J."/>
            <person name="He Y."/>
        </authorList>
    </citation>
    <scope>NUCLEOTIDE SEQUENCE [LARGE SCALE GENOMIC DNA]</scope>
    <source>
        <strain evidence="10">cv. XS01</strain>
    </source>
</reference>
<keyword evidence="6" id="KW-0067">ATP-binding</keyword>
<dbReference type="Gene3D" id="3.80.10.10">
    <property type="entry name" value="Ribonuclease Inhibitor"/>
    <property type="match status" value="1"/>
</dbReference>
<keyword evidence="2" id="KW-0433">Leucine-rich repeat</keyword>
<evidence type="ECO:0000313" key="9">
    <source>
        <dbReference type="EMBL" id="KZV25673.1"/>
    </source>
</evidence>
<dbReference type="PRINTS" id="PR00364">
    <property type="entry name" value="DISEASERSIST"/>
</dbReference>
<dbReference type="Gene3D" id="1.10.8.430">
    <property type="entry name" value="Helical domain of apoptotic protease-activating factors"/>
    <property type="match status" value="1"/>
</dbReference>
<dbReference type="PANTHER" id="PTHR15140">
    <property type="entry name" value="TUBULIN-SPECIFIC CHAPERONE E"/>
    <property type="match status" value="1"/>
</dbReference>
<gene>
    <name evidence="9" type="ORF">F511_04734</name>
</gene>
<dbReference type="SUPFAM" id="SSF52058">
    <property type="entry name" value="L domain-like"/>
    <property type="match status" value="1"/>
</dbReference>
<dbReference type="OrthoDB" id="909758at2759"/>
<dbReference type="GO" id="GO:0005524">
    <property type="term" value="F:ATP binding"/>
    <property type="evidence" value="ECO:0007669"/>
    <property type="project" value="UniProtKB-KW"/>
</dbReference>
<dbReference type="EMBL" id="KV011838">
    <property type="protein sequence ID" value="KZV25673.1"/>
    <property type="molecule type" value="Genomic_DNA"/>
</dbReference>
<dbReference type="Proteomes" id="UP000250235">
    <property type="component" value="Unassembled WGS sequence"/>
</dbReference>
<evidence type="ECO:0000256" key="3">
    <source>
        <dbReference type="ARBA" id="ARBA00022737"/>
    </source>
</evidence>
<dbReference type="Gene3D" id="3.40.50.300">
    <property type="entry name" value="P-loop containing nucleotide triphosphate hydrolases"/>
    <property type="match status" value="1"/>
</dbReference>
<keyword evidence="4" id="KW-0547">Nucleotide-binding</keyword>
<keyword evidence="10" id="KW-1185">Reference proteome</keyword>
<evidence type="ECO:0000256" key="1">
    <source>
        <dbReference type="ARBA" id="ARBA00008894"/>
    </source>
</evidence>
<dbReference type="InterPro" id="IPR042197">
    <property type="entry name" value="Apaf_helical"/>
</dbReference>
<dbReference type="Pfam" id="PF00931">
    <property type="entry name" value="NB-ARC"/>
    <property type="match status" value="1"/>
</dbReference>
<dbReference type="PANTHER" id="PTHR15140:SF37">
    <property type="entry name" value="UBIQUITIN-LIKE DOMAIN-CONTAINING PROTEIN"/>
    <property type="match status" value="1"/>
</dbReference>
<evidence type="ECO:0000256" key="6">
    <source>
        <dbReference type="ARBA" id="ARBA00022840"/>
    </source>
</evidence>
<evidence type="ECO:0000256" key="5">
    <source>
        <dbReference type="ARBA" id="ARBA00022821"/>
    </source>
</evidence>
<feature type="domain" description="NB-ARC" evidence="7">
    <location>
        <begin position="190"/>
        <end position="290"/>
    </location>
</feature>
<dbReference type="InterPro" id="IPR032675">
    <property type="entry name" value="LRR_dom_sf"/>
</dbReference>
<evidence type="ECO:0000256" key="4">
    <source>
        <dbReference type="ARBA" id="ARBA00022741"/>
    </source>
</evidence>
<dbReference type="AlphaFoldDB" id="A0A2Z7AW15"/>
<dbReference type="InterPro" id="IPR027417">
    <property type="entry name" value="P-loop_NTPase"/>
</dbReference>
<organism evidence="9 10">
    <name type="scientific">Dorcoceras hygrometricum</name>
    <dbReference type="NCBI Taxonomy" id="472368"/>
    <lineage>
        <taxon>Eukaryota</taxon>
        <taxon>Viridiplantae</taxon>
        <taxon>Streptophyta</taxon>
        <taxon>Embryophyta</taxon>
        <taxon>Tracheophyta</taxon>
        <taxon>Spermatophyta</taxon>
        <taxon>Magnoliopsida</taxon>
        <taxon>eudicotyledons</taxon>
        <taxon>Gunneridae</taxon>
        <taxon>Pentapetalae</taxon>
        <taxon>asterids</taxon>
        <taxon>lamiids</taxon>
        <taxon>Lamiales</taxon>
        <taxon>Gesneriaceae</taxon>
        <taxon>Didymocarpoideae</taxon>
        <taxon>Trichosporeae</taxon>
        <taxon>Loxocarpinae</taxon>
        <taxon>Dorcoceras</taxon>
    </lineage>
</organism>
<dbReference type="Gene3D" id="1.20.5.4130">
    <property type="match status" value="1"/>
</dbReference>
<evidence type="ECO:0000256" key="2">
    <source>
        <dbReference type="ARBA" id="ARBA00022614"/>
    </source>
</evidence>
<comment type="similarity">
    <text evidence="1">Belongs to the disease resistance NB-LRR family.</text>
</comment>
<dbReference type="InterPro" id="IPR036388">
    <property type="entry name" value="WH-like_DNA-bd_sf"/>
</dbReference>
<evidence type="ECO:0000259" key="7">
    <source>
        <dbReference type="Pfam" id="PF00931"/>
    </source>
</evidence>
<keyword evidence="5" id="KW-0611">Plant defense</keyword>
<feature type="domain" description="Disease resistance protein winged helix" evidence="8">
    <location>
        <begin position="374"/>
        <end position="445"/>
    </location>
</feature>